<keyword evidence="10" id="KW-0393">Immunoglobulin domain</keyword>
<evidence type="ECO:0000256" key="11">
    <source>
        <dbReference type="SAM" id="Phobius"/>
    </source>
</evidence>
<comment type="subcellular location">
    <subcellularLocation>
        <location evidence="1">Cell membrane</location>
        <topology evidence="1">Single-pass type I membrane protein</topology>
    </subcellularLocation>
</comment>
<dbReference type="InterPro" id="IPR051713">
    <property type="entry name" value="T-cell_Activation_Regulation"/>
</dbReference>
<evidence type="ECO:0000256" key="9">
    <source>
        <dbReference type="ARBA" id="ARBA00023180"/>
    </source>
</evidence>
<evidence type="ECO:0000256" key="7">
    <source>
        <dbReference type="ARBA" id="ARBA00023157"/>
    </source>
</evidence>
<name>A0A401RGN6_CHIPU</name>
<keyword evidence="2" id="KW-1003">Cell membrane</keyword>
<reference evidence="12 13" key="1">
    <citation type="journal article" date="2018" name="Nat. Ecol. Evol.">
        <title>Shark genomes provide insights into elasmobranch evolution and the origin of vertebrates.</title>
        <authorList>
            <person name="Hara Y"/>
            <person name="Yamaguchi K"/>
            <person name="Onimaru K"/>
            <person name="Kadota M"/>
            <person name="Koyanagi M"/>
            <person name="Keeley SD"/>
            <person name="Tatsumi K"/>
            <person name="Tanaka K"/>
            <person name="Motone F"/>
            <person name="Kageyama Y"/>
            <person name="Nozu R"/>
            <person name="Adachi N"/>
            <person name="Nishimura O"/>
            <person name="Nakagawa R"/>
            <person name="Tanegashima C"/>
            <person name="Kiyatake I"/>
            <person name="Matsumoto R"/>
            <person name="Murakumo K"/>
            <person name="Nishida K"/>
            <person name="Terakita A"/>
            <person name="Kuratani S"/>
            <person name="Sato K"/>
            <person name="Hyodo S Kuraku.S."/>
        </authorList>
    </citation>
    <scope>NUCLEOTIDE SEQUENCE [LARGE SCALE GENOMIC DNA]</scope>
</reference>
<sequence length="208" mass="22843">SELLHLDRTHLFQVTRLSQFLGSLGSRLCCPVPTKGMDPVSDLQVIWGTSRSEIVHKFVNGSDDLGEQDPRFKNRTKMFRDQLEQGNWSVLTSDLRESDQNDYQIYESMGLDCDLEQSDLIHLSVTGPGISARGSFGFEIGISAVFVVVFGIGLIKAQKGQTQGPFIVHVAMTHCSPCSDGAPTVGNMGRGFRNSHCSSTYWAKPGTT</sequence>
<dbReference type="GO" id="GO:0071222">
    <property type="term" value="P:cellular response to lipopolysaccharide"/>
    <property type="evidence" value="ECO:0007669"/>
    <property type="project" value="TreeGrafter"/>
</dbReference>
<feature type="transmembrane region" description="Helical" evidence="11">
    <location>
        <begin position="136"/>
        <end position="155"/>
    </location>
</feature>
<keyword evidence="5 11" id="KW-1133">Transmembrane helix</keyword>
<dbReference type="InterPro" id="IPR013783">
    <property type="entry name" value="Ig-like_fold"/>
</dbReference>
<keyword evidence="7" id="KW-1015">Disulfide bond</keyword>
<organism evidence="12 13">
    <name type="scientific">Chiloscyllium punctatum</name>
    <name type="common">Brownbanded bambooshark</name>
    <name type="synonym">Hemiscyllium punctatum</name>
    <dbReference type="NCBI Taxonomy" id="137246"/>
    <lineage>
        <taxon>Eukaryota</taxon>
        <taxon>Metazoa</taxon>
        <taxon>Chordata</taxon>
        <taxon>Craniata</taxon>
        <taxon>Vertebrata</taxon>
        <taxon>Chondrichthyes</taxon>
        <taxon>Elasmobranchii</taxon>
        <taxon>Galeomorphii</taxon>
        <taxon>Galeoidea</taxon>
        <taxon>Orectolobiformes</taxon>
        <taxon>Hemiscylliidae</taxon>
        <taxon>Chiloscyllium</taxon>
    </lineage>
</organism>
<evidence type="ECO:0000256" key="6">
    <source>
        <dbReference type="ARBA" id="ARBA00023136"/>
    </source>
</evidence>
<evidence type="ECO:0000256" key="2">
    <source>
        <dbReference type="ARBA" id="ARBA00022475"/>
    </source>
</evidence>
<protein>
    <submittedName>
        <fullName evidence="12">Uncharacterized protein</fullName>
    </submittedName>
</protein>
<feature type="non-terminal residue" evidence="12">
    <location>
        <position position="1"/>
    </location>
</feature>
<keyword evidence="4" id="KW-0732">Signal</keyword>
<dbReference type="PANTHER" id="PTHR25466">
    <property type="entry name" value="T-LYMPHOCYTE ACTIVATION ANTIGEN"/>
    <property type="match status" value="1"/>
</dbReference>
<dbReference type="OrthoDB" id="8955870at2759"/>
<keyword evidence="9" id="KW-0325">Glycoprotein</keyword>
<evidence type="ECO:0000256" key="8">
    <source>
        <dbReference type="ARBA" id="ARBA00023170"/>
    </source>
</evidence>
<keyword evidence="6 11" id="KW-0472">Membrane</keyword>
<dbReference type="AlphaFoldDB" id="A0A401RGN6"/>
<keyword evidence="8" id="KW-0675">Receptor</keyword>
<comment type="caution">
    <text evidence="12">The sequence shown here is derived from an EMBL/GenBank/DDBJ whole genome shotgun (WGS) entry which is preliminary data.</text>
</comment>
<keyword evidence="13" id="KW-1185">Reference proteome</keyword>
<evidence type="ECO:0000256" key="3">
    <source>
        <dbReference type="ARBA" id="ARBA00022692"/>
    </source>
</evidence>
<proteinExistence type="predicted"/>
<gene>
    <name evidence="12" type="ORF">chiPu_0017515</name>
</gene>
<dbReference type="GO" id="GO:0006955">
    <property type="term" value="P:immune response"/>
    <property type="evidence" value="ECO:0007669"/>
    <property type="project" value="TreeGrafter"/>
</dbReference>
<accession>A0A401RGN6</accession>
<evidence type="ECO:0000256" key="4">
    <source>
        <dbReference type="ARBA" id="ARBA00022729"/>
    </source>
</evidence>
<evidence type="ECO:0000313" key="13">
    <source>
        <dbReference type="Proteomes" id="UP000287033"/>
    </source>
</evidence>
<dbReference type="Proteomes" id="UP000287033">
    <property type="component" value="Unassembled WGS sequence"/>
</dbReference>
<dbReference type="Gene3D" id="2.60.40.10">
    <property type="entry name" value="Immunoglobulins"/>
    <property type="match status" value="1"/>
</dbReference>
<dbReference type="EMBL" id="BEZZ01001305">
    <property type="protein sequence ID" value="GCC17305.1"/>
    <property type="molecule type" value="Genomic_DNA"/>
</dbReference>
<evidence type="ECO:0000313" key="12">
    <source>
        <dbReference type="EMBL" id="GCC17305.1"/>
    </source>
</evidence>
<dbReference type="GO" id="GO:0007166">
    <property type="term" value="P:cell surface receptor signaling pathway"/>
    <property type="evidence" value="ECO:0007669"/>
    <property type="project" value="TreeGrafter"/>
</dbReference>
<dbReference type="GO" id="GO:0042130">
    <property type="term" value="P:negative regulation of T cell proliferation"/>
    <property type="evidence" value="ECO:0007669"/>
    <property type="project" value="TreeGrafter"/>
</dbReference>
<dbReference type="GO" id="GO:0031295">
    <property type="term" value="P:T cell costimulation"/>
    <property type="evidence" value="ECO:0007669"/>
    <property type="project" value="TreeGrafter"/>
</dbReference>
<evidence type="ECO:0000256" key="10">
    <source>
        <dbReference type="ARBA" id="ARBA00023319"/>
    </source>
</evidence>
<evidence type="ECO:0000256" key="1">
    <source>
        <dbReference type="ARBA" id="ARBA00004251"/>
    </source>
</evidence>
<evidence type="ECO:0000256" key="5">
    <source>
        <dbReference type="ARBA" id="ARBA00022989"/>
    </source>
</evidence>
<dbReference type="GO" id="GO:0009897">
    <property type="term" value="C:external side of plasma membrane"/>
    <property type="evidence" value="ECO:0007669"/>
    <property type="project" value="TreeGrafter"/>
</dbReference>
<dbReference type="GO" id="GO:0042102">
    <property type="term" value="P:positive regulation of T cell proliferation"/>
    <property type="evidence" value="ECO:0007669"/>
    <property type="project" value="TreeGrafter"/>
</dbReference>
<dbReference type="PANTHER" id="PTHR25466:SF14">
    <property type="entry name" value="BUTYROPHILIN SUBFAMILY 2 MEMBER A2-LIKE-RELATED"/>
    <property type="match status" value="1"/>
</dbReference>
<keyword evidence="3 11" id="KW-0812">Transmembrane</keyword>